<dbReference type="NCBIfam" id="TIGR03620">
    <property type="entry name" value="F420_MSMEG_4141"/>
    <property type="match status" value="1"/>
</dbReference>
<dbReference type="Gene3D" id="3.20.20.30">
    <property type="entry name" value="Luciferase-like domain"/>
    <property type="match status" value="1"/>
</dbReference>
<proteinExistence type="predicted"/>
<dbReference type="InterPro" id="IPR019922">
    <property type="entry name" value="Lucif-like_OxRdatse_MSMEG_4141"/>
</dbReference>
<comment type="caution">
    <text evidence="3">The sequence shown here is derived from an EMBL/GenBank/DDBJ whole genome shotgun (WGS) entry which is preliminary data.</text>
</comment>
<dbReference type="InterPro" id="IPR011251">
    <property type="entry name" value="Luciferase-like_dom"/>
</dbReference>
<dbReference type="PANTHER" id="PTHR43244:SF1">
    <property type="entry name" value="5,10-METHYLENETETRAHYDROMETHANOPTERIN REDUCTASE"/>
    <property type="match status" value="1"/>
</dbReference>
<dbReference type="Proteomes" id="UP000460272">
    <property type="component" value="Unassembled WGS sequence"/>
</dbReference>
<reference evidence="3 4" key="1">
    <citation type="submission" date="2018-11" db="EMBL/GenBank/DDBJ databases">
        <title>Trebonia kvetii gen.nov., sp.nov., a novel acidophilic actinobacterium, and proposal of the new actinobacterial family Treboniaceae fam. nov.</title>
        <authorList>
            <person name="Rapoport D."/>
            <person name="Sagova-Mareckova M."/>
            <person name="Sedlacek I."/>
            <person name="Provaznik J."/>
            <person name="Kralova S."/>
            <person name="Pavlinic D."/>
            <person name="Benes V."/>
            <person name="Kopecky J."/>
        </authorList>
    </citation>
    <scope>NUCLEOTIDE SEQUENCE [LARGE SCALE GENOMIC DNA]</scope>
    <source>
        <strain evidence="3 4">15Tr583</strain>
    </source>
</reference>
<gene>
    <name evidence="3" type="ORF">EAS64_06130</name>
</gene>
<protein>
    <submittedName>
        <fullName evidence="3">TIGR03620 family F420-dependent LLM class oxidoreductase</fullName>
    </submittedName>
</protein>
<dbReference type="EMBL" id="RPFW01000001">
    <property type="protein sequence ID" value="TVZ06910.1"/>
    <property type="molecule type" value="Genomic_DNA"/>
</dbReference>
<feature type="domain" description="Luciferase-like" evidence="2">
    <location>
        <begin position="36"/>
        <end position="179"/>
    </location>
</feature>
<evidence type="ECO:0000256" key="1">
    <source>
        <dbReference type="ARBA" id="ARBA00023002"/>
    </source>
</evidence>
<evidence type="ECO:0000313" key="4">
    <source>
        <dbReference type="Proteomes" id="UP000460272"/>
    </source>
</evidence>
<dbReference type="SUPFAM" id="SSF51679">
    <property type="entry name" value="Bacterial luciferase-like"/>
    <property type="match status" value="1"/>
</dbReference>
<evidence type="ECO:0000313" key="3">
    <source>
        <dbReference type="EMBL" id="TVZ06910.1"/>
    </source>
</evidence>
<dbReference type="InterPro" id="IPR036661">
    <property type="entry name" value="Luciferase-like_sf"/>
</dbReference>
<dbReference type="OrthoDB" id="4760590at2"/>
<dbReference type="InterPro" id="IPR050564">
    <property type="entry name" value="F420-G6PD/mer"/>
</dbReference>
<sequence>MSVGMTTTDELRSRLGRVGIWMGSPSALGLDPAAAGRAIEDAGFTSVWVGGGNARPEDFATMRGLLSGSDRLVVAPGIANIWAWEPAAIRAEAERLEADFPGRFILGLGVSHAPLVAQLGHVYEKPYAKMEKFLDELDHPAQHGGERELPPVVLAALGPKMLRLSARFAGAHPYFTTPEHTAVARPILGPEPLLIPEQAVSLDPAAAAGVRTYAARYLRLPNYTQSLKNFGFTDEDIADGGSDHLVNTIIPSGVAAVLSAVRGHLDAGADHVVVQPLGATGAFDIGQLGVLADTVGGLLED</sequence>
<keyword evidence="1" id="KW-0560">Oxidoreductase</keyword>
<evidence type="ECO:0000259" key="2">
    <source>
        <dbReference type="Pfam" id="PF00296"/>
    </source>
</evidence>
<keyword evidence="4" id="KW-1185">Reference proteome</keyword>
<accession>A0A6P2C6U4</accession>
<dbReference type="GO" id="GO:0016705">
    <property type="term" value="F:oxidoreductase activity, acting on paired donors, with incorporation or reduction of molecular oxygen"/>
    <property type="evidence" value="ECO:0007669"/>
    <property type="project" value="InterPro"/>
</dbReference>
<name>A0A6P2C6U4_9ACTN</name>
<organism evidence="3 4">
    <name type="scientific">Trebonia kvetii</name>
    <dbReference type="NCBI Taxonomy" id="2480626"/>
    <lineage>
        <taxon>Bacteria</taxon>
        <taxon>Bacillati</taxon>
        <taxon>Actinomycetota</taxon>
        <taxon>Actinomycetes</taxon>
        <taxon>Streptosporangiales</taxon>
        <taxon>Treboniaceae</taxon>
        <taxon>Trebonia</taxon>
    </lineage>
</organism>
<dbReference type="PANTHER" id="PTHR43244">
    <property type="match status" value="1"/>
</dbReference>
<dbReference type="Pfam" id="PF00296">
    <property type="entry name" value="Bac_luciferase"/>
    <property type="match status" value="1"/>
</dbReference>
<dbReference type="AlphaFoldDB" id="A0A6P2C6U4"/>